<feature type="compositionally biased region" description="Basic and acidic residues" evidence="1">
    <location>
        <begin position="38"/>
        <end position="54"/>
    </location>
</feature>
<feature type="region of interest" description="Disordered" evidence="1">
    <location>
        <begin position="36"/>
        <end position="72"/>
    </location>
</feature>
<dbReference type="Pfam" id="PF05545">
    <property type="entry name" value="FixQ"/>
    <property type="match status" value="1"/>
</dbReference>
<dbReference type="EMBL" id="QAAA01000020">
    <property type="protein sequence ID" value="PTN00919.1"/>
    <property type="molecule type" value="Genomic_DNA"/>
</dbReference>
<feature type="transmembrane region" description="Helical" evidence="2">
    <location>
        <begin position="14"/>
        <end position="31"/>
    </location>
</feature>
<evidence type="ECO:0000313" key="3">
    <source>
        <dbReference type="EMBL" id="PTN00919.1"/>
    </source>
</evidence>
<proteinExistence type="predicted"/>
<evidence type="ECO:0000256" key="2">
    <source>
        <dbReference type="SAM" id="Phobius"/>
    </source>
</evidence>
<organism evidence="3 4">
    <name type="scientific">Rhodovulum imhoffii</name>
    <dbReference type="NCBI Taxonomy" id="365340"/>
    <lineage>
        <taxon>Bacteria</taxon>
        <taxon>Pseudomonadati</taxon>
        <taxon>Pseudomonadota</taxon>
        <taxon>Alphaproteobacteria</taxon>
        <taxon>Rhodobacterales</taxon>
        <taxon>Paracoccaceae</taxon>
        <taxon>Rhodovulum</taxon>
    </lineage>
</organism>
<dbReference type="Proteomes" id="UP000243859">
    <property type="component" value="Unassembled WGS sequence"/>
</dbReference>
<keyword evidence="4" id="KW-1185">Reference proteome</keyword>
<dbReference type="AlphaFoldDB" id="A0A2T5BPF7"/>
<comment type="caution">
    <text evidence="3">The sequence shown here is derived from an EMBL/GenBank/DDBJ whole genome shotgun (WGS) entry which is preliminary data.</text>
</comment>
<keyword evidence="2" id="KW-1133">Transmembrane helix</keyword>
<dbReference type="OrthoDB" id="9801588at2"/>
<feature type="compositionally biased region" description="Polar residues" evidence="1">
    <location>
        <begin position="63"/>
        <end position="72"/>
    </location>
</feature>
<evidence type="ECO:0000256" key="1">
    <source>
        <dbReference type="SAM" id="MobiDB-lite"/>
    </source>
</evidence>
<protein>
    <submittedName>
        <fullName evidence="3">Cytochrome c oxidase cbb3-type subunit 4</fullName>
    </submittedName>
</protein>
<evidence type="ECO:0000313" key="4">
    <source>
        <dbReference type="Proteomes" id="UP000243859"/>
    </source>
</evidence>
<sequence length="72" mass="7869">MDTYSALRAFADSWALLALTMFFIGVVVWVFRPGSTPQHRDSANIPFRHEDKPARTGGPDASGATSSKEART</sequence>
<reference evidence="3 4" key="1">
    <citation type="submission" date="2018-04" db="EMBL/GenBank/DDBJ databases">
        <title>Genomic Encyclopedia of Archaeal and Bacterial Type Strains, Phase II (KMG-II): from individual species to whole genera.</title>
        <authorList>
            <person name="Goeker M."/>
        </authorList>
    </citation>
    <scope>NUCLEOTIDE SEQUENCE [LARGE SCALE GENOMIC DNA]</scope>
    <source>
        <strain evidence="3 4">DSM 18064</strain>
    </source>
</reference>
<name>A0A2T5BPF7_9RHOB</name>
<keyword evidence="2" id="KW-0472">Membrane</keyword>
<dbReference type="RefSeq" id="WP_107893354.1">
    <property type="nucleotide sequence ID" value="NZ_NHSI01000014.1"/>
</dbReference>
<gene>
    <name evidence="3" type="ORF">C8N32_12040</name>
</gene>
<dbReference type="CDD" id="cd01324">
    <property type="entry name" value="cbb3_Oxidase_CcoQ"/>
    <property type="match status" value="1"/>
</dbReference>
<keyword evidence="2" id="KW-0812">Transmembrane</keyword>
<accession>A0A2T5BPF7</accession>
<dbReference type="InterPro" id="IPR008621">
    <property type="entry name" value="Cbb3-typ_cyt_oxidase_comp"/>
</dbReference>